<feature type="transmembrane region" description="Helical" evidence="1">
    <location>
        <begin position="112"/>
        <end position="135"/>
    </location>
</feature>
<feature type="transmembrane region" description="Helical" evidence="1">
    <location>
        <begin position="147"/>
        <end position="163"/>
    </location>
</feature>
<dbReference type="RefSeq" id="WP_056755893.1">
    <property type="nucleotide sequence ID" value="NZ_BMLD01000004.1"/>
</dbReference>
<gene>
    <name evidence="2" type="ORF">J2800_002915</name>
</gene>
<proteinExistence type="predicted"/>
<sequence length="177" mass="19352">MRALGPGSVSSFLKIILDVIYVGLWVWVSLLAIFTVAVLLLSFNPELITAKLHIGSAIDELISKGPLFAGALGAWALLSGGWMVIVERLRRVFSTLTAGDPFHPDNVRRLRVVGLVLAALEIGHYIFAALAKWLAPDTKIVDGSFSLSAWFPVLVVFVLAEVFREGARLRREAELTI</sequence>
<organism evidence="2 3">
    <name type="scientific">Caulobacter rhizosphaerae</name>
    <dbReference type="NCBI Taxonomy" id="2010972"/>
    <lineage>
        <taxon>Bacteria</taxon>
        <taxon>Pseudomonadati</taxon>
        <taxon>Pseudomonadota</taxon>
        <taxon>Alphaproteobacteria</taxon>
        <taxon>Caulobacterales</taxon>
        <taxon>Caulobacteraceae</taxon>
        <taxon>Caulobacter</taxon>
    </lineage>
</organism>
<feature type="transmembrane region" description="Helical" evidence="1">
    <location>
        <begin position="67"/>
        <end position="86"/>
    </location>
</feature>
<keyword evidence="1" id="KW-1133">Transmembrane helix</keyword>
<name>A0ABU1N176_9CAUL</name>
<keyword evidence="1" id="KW-0472">Membrane</keyword>
<feature type="transmembrane region" description="Helical" evidence="1">
    <location>
        <begin position="20"/>
        <end position="43"/>
    </location>
</feature>
<dbReference type="EMBL" id="JAVDRL010000008">
    <property type="protein sequence ID" value="MDR6532159.1"/>
    <property type="molecule type" value="Genomic_DNA"/>
</dbReference>
<evidence type="ECO:0000256" key="1">
    <source>
        <dbReference type="SAM" id="Phobius"/>
    </source>
</evidence>
<comment type="caution">
    <text evidence="2">The sequence shown here is derived from an EMBL/GenBank/DDBJ whole genome shotgun (WGS) entry which is preliminary data.</text>
</comment>
<evidence type="ECO:0008006" key="4">
    <source>
        <dbReference type="Google" id="ProtNLM"/>
    </source>
</evidence>
<protein>
    <recommendedName>
        <fullName evidence="4">DUF2975 family protein</fullName>
    </recommendedName>
</protein>
<evidence type="ECO:0000313" key="3">
    <source>
        <dbReference type="Proteomes" id="UP001262754"/>
    </source>
</evidence>
<dbReference type="Pfam" id="PF11188">
    <property type="entry name" value="DUF2975"/>
    <property type="match status" value="1"/>
</dbReference>
<dbReference type="Proteomes" id="UP001262754">
    <property type="component" value="Unassembled WGS sequence"/>
</dbReference>
<keyword evidence="1" id="KW-0812">Transmembrane</keyword>
<dbReference type="InterPro" id="IPR021354">
    <property type="entry name" value="DUF2975"/>
</dbReference>
<reference evidence="2 3" key="1">
    <citation type="submission" date="2023-07" db="EMBL/GenBank/DDBJ databases">
        <title>Sorghum-associated microbial communities from plants grown in Nebraska, USA.</title>
        <authorList>
            <person name="Schachtman D."/>
        </authorList>
    </citation>
    <scope>NUCLEOTIDE SEQUENCE [LARGE SCALE GENOMIC DNA]</scope>
    <source>
        <strain evidence="2 3">DS2154</strain>
    </source>
</reference>
<accession>A0ABU1N176</accession>
<evidence type="ECO:0000313" key="2">
    <source>
        <dbReference type="EMBL" id="MDR6532159.1"/>
    </source>
</evidence>
<keyword evidence="3" id="KW-1185">Reference proteome</keyword>